<dbReference type="InterPro" id="IPR036397">
    <property type="entry name" value="RNaseH_sf"/>
</dbReference>
<dbReference type="SMART" id="SM00479">
    <property type="entry name" value="EXOIII"/>
    <property type="match status" value="1"/>
</dbReference>
<evidence type="ECO:0000313" key="10">
    <source>
        <dbReference type="Proteomes" id="UP000273326"/>
    </source>
</evidence>
<dbReference type="Gene3D" id="3.30.420.10">
    <property type="entry name" value="Ribonuclease H-like superfamily/Ribonuclease H"/>
    <property type="match status" value="1"/>
</dbReference>
<proteinExistence type="predicted"/>
<dbReference type="PANTHER" id="PTHR30231:SF42">
    <property type="entry name" value="EXONUCLEASE"/>
    <property type="match status" value="1"/>
</dbReference>
<dbReference type="CDD" id="cd06130">
    <property type="entry name" value="DNA_pol_III_epsilon_like"/>
    <property type="match status" value="1"/>
</dbReference>
<protein>
    <recommendedName>
        <fullName evidence="7">DNA polymerase III polC-type</fullName>
    </recommendedName>
</protein>
<dbReference type="GO" id="GO:0006260">
    <property type="term" value="P:DNA replication"/>
    <property type="evidence" value="ECO:0007669"/>
    <property type="project" value="UniProtKB-KW"/>
</dbReference>
<evidence type="ECO:0000256" key="6">
    <source>
        <dbReference type="ARBA" id="ARBA00022932"/>
    </source>
</evidence>
<dbReference type="GO" id="GO:0008408">
    <property type="term" value="F:3'-5' exonuclease activity"/>
    <property type="evidence" value="ECO:0007669"/>
    <property type="project" value="TreeGrafter"/>
</dbReference>
<evidence type="ECO:0000256" key="7">
    <source>
        <dbReference type="ARBA" id="ARBA00070925"/>
    </source>
</evidence>
<dbReference type="GO" id="GO:0005829">
    <property type="term" value="C:cytosol"/>
    <property type="evidence" value="ECO:0007669"/>
    <property type="project" value="TreeGrafter"/>
</dbReference>
<gene>
    <name evidence="9" type="ORF">EJN90_07350</name>
</gene>
<dbReference type="Proteomes" id="UP000273326">
    <property type="component" value="Chromosome"/>
</dbReference>
<feature type="domain" description="BRCT" evidence="8">
    <location>
        <begin position="211"/>
        <end position="295"/>
    </location>
</feature>
<evidence type="ECO:0000256" key="2">
    <source>
        <dbReference type="ARBA" id="ARBA00022695"/>
    </source>
</evidence>
<dbReference type="InterPro" id="IPR036420">
    <property type="entry name" value="BRCT_dom_sf"/>
</dbReference>
<dbReference type="InterPro" id="IPR013520">
    <property type="entry name" value="Ribonucl_H"/>
</dbReference>
<keyword evidence="1" id="KW-0808">Transferase</keyword>
<evidence type="ECO:0000256" key="5">
    <source>
        <dbReference type="ARBA" id="ARBA00022839"/>
    </source>
</evidence>
<dbReference type="FunFam" id="3.30.420.10:FF:000045">
    <property type="entry name" value="3'-5' exonuclease DinG"/>
    <property type="match status" value="1"/>
</dbReference>
<evidence type="ECO:0000259" key="8">
    <source>
        <dbReference type="PROSITE" id="PS50172"/>
    </source>
</evidence>
<dbReference type="InterPro" id="IPR012337">
    <property type="entry name" value="RNaseH-like_sf"/>
</dbReference>
<organism evidence="9 10">
    <name type="scientific">Jeotgalibaca ciconiae</name>
    <dbReference type="NCBI Taxonomy" id="2496265"/>
    <lineage>
        <taxon>Bacteria</taxon>
        <taxon>Bacillati</taxon>
        <taxon>Bacillota</taxon>
        <taxon>Bacilli</taxon>
        <taxon>Lactobacillales</taxon>
        <taxon>Carnobacteriaceae</taxon>
        <taxon>Jeotgalibaca</taxon>
    </lineage>
</organism>
<dbReference type="InterPro" id="IPR001357">
    <property type="entry name" value="BRCT_dom"/>
</dbReference>
<accession>A0A3Q9BM67</accession>
<dbReference type="GO" id="GO:0003676">
    <property type="term" value="F:nucleic acid binding"/>
    <property type="evidence" value="ECO:0007669"/>
    <property type="project" value="InterPro"/>
</dbReference>
<dbReference type="EMBL" id="CP034465">
    <property type="protein sequence ID" value="AZP04463.1"/>
    <property type="molecule type" value="Genomic_DNA"/>
</dbReference>
<keyword evidence="4" id="KW-0540">Nuclease</keyword>
<evidence type="ECO:0000256" key="4">
    <source>
        <dbReference type="ARBA" id="ARBA00022722"/>
    </source>
</evidence>
<sequence length="301" mass="34439">MNYIALDFETANNRGDSICSIGMSRFVDGKEVERYYNLINPVQSFSSSNISVHGIYPEDVRGAQRFDQLYSEIRSFIGDDPLVAHFAPFDMNCLQKTIETYRLPQMENEYFCTCAMAKRLLDLRSNSLVSVLDYYGLSIDHHHHALDDASACGTIASKLLRPYDFEIDGFLQEHNYRMGKLFSHRFGPIHSTAKSKSKNTTELKARTTEFDPAHPFYKKHVCFTGRLKGMKRNDAAQIVVDAGGHFDSQLTYETTYVVVSNSDWQKIGTPSESRKIQQVRELQGNGRNIHILSENDFRMLF</sequence>
<keyword evidence="3" id="KW-0235">DNA replication</keyword>
<dbReference type="SUPFAM" id="SSF53098">
    <property type="entry name" value="Ribonuclease H-like"/>
    <property type="match status" value="1"/>
</dbReference>
<dbReference type="GO" id="GO:0003887">
    <property type="term" value="F:DNA-directed DNA polymerase activity"/>
    <property type="evidence" value="ECO:0007669"/>
    <property type="project" value="UniProtKB-KW"/>
</dbReference>
<name>A0A3Q9BM67_9LACT</name>
<keyword evidence="10" id="KW-1185">Reference proteome</keyword>
<evidence type="ECO:0000313" key="9">
    <source>
        <dbReference type="EMBL" id="AZP04463.1"/>
    </source>
</evidence>
<dbReference type="KEGG" id="jeh:EJN90_07350"/>
<keyword evidence="5" id="KW-0269">Exonuclease</keyword>
<keyword evidence="2" id="KW-0548">Nucleotidyltransferase</keyword>
<dbReference type="PROSITE" id="PS50172">
    <property type="entry name" value="BRCT"/>
    <property type="match status" value="1"/>
</dbReference>
<dbReference type="Pfam" id="PF00533">
    <property type="entry name" value="BRCT"/>
    <property type="match status" value="1"/>
</dbReference>
<dbReference type="Pfam" id="PF00929">
    <property type="entry name" value="RNase_T"/>
    <property type="match status" value="1"/>
</dbReference>
<keyword evidence="5" id="KW-0378">Hydrolase</keyword>
<dbReference type="SUPFAM" id="SSF52113">
    <property type="entry name" value="BRCT domain"/>
    <property type="match status" value="1"/>
</dbReference>
<dbReference type="Gene3D" id="3.40.50.10190">
    <property type="entry name" value="BRCT domain"/>
    <property type="match status" value="1"/>
</dbReference>
<dbReference type="AlphaFoldDB" id="A0A3Q9BM67"/>
<dbReference type="CDD" id="cd17748">
    <property type="entry name" value="BRCT_DNA_ligase_like"/>
    <property type="match status" value="1"/>
</dbReference>
<dbReference type="OrthoDB" id="9803913at2"/>
<reference evidence="10" key="1">
    <citation type="submission" date="2018-12" db="EMBL/GenBank/DDBJ databases">
        <title>Complete genome sequencing of Jeotgalibaca sp. H21T32.</title>
        <authorList>
            <person name="Bae J.-W."/>
            <person name="Lee S.-Y."/>
        </authorList>
    </citation>
    <scope>NUCLEOTIDE SEQUENCE [LARGE SCALE GENOMIC DNA]</scope>
    <source>
        <strain evidence="10">H21T32</strain>
    </source>
</reference>
<dbReference type="PANTHER" id="PTHR30231">
    <property type="entry name" value="DNA POLYMERASE III SUBUNIT EPSILON"/>
    <property type="match status" value="1"/>
</dbReference>
<evidence type="ECO:0000256" key="3">
    <source>
        <dbReference type="ARBA" id="ARBA00022705"/>
    </source>
</evidence>
<evidence type="ECO:0000256" key="1">
    <source>
        <dbReference type="ARBA" id="ARBA00022679"/>
    </source>
</evidence>
<dbReference type="RefSeq" id="WP_126109904.1">
    <property type="nucleotide sequence ID" value="NZ_CP034465.1"/>
</dbReference>
<keyword evidence="6" id="KW-0239">DNA-directed DNA polymerase</keyword>